<dbReference type="GO" id="GO:0016925">
    <property type="term" value="P:protein sumoylation"/>
    <property type="evidence" value="ECO:0007669"/>
    <property type="project" value="TreeGrafter"/>
</dbReference>
<evidence type="ECO:0000259" key="9">
    <source>
        <dbReference type="Pfam" id="PF00899"/>
    </source>
</evidence>
<evidence type="ECO:0000256" key="4">
    <source>
        <dbReference type="ARBA" id="ARBA00022786"/>
    </source>
</evidence>
<dbReference type="Gene3D" id="3.40.50.720">
    <property type="entry name" value="NAD(P)-binding Rossmann-like Domain"/>
    <property type="match status" value="1"/>
</dbReference>
<dbReference type="EMBL" id="NCKU01002673">
    <property type="protein sequence ID" value="RWS09049.1"/>
    <property type="molecule type" value="Genomic_DNA"/>
</dbReference>
<evidence type="ECO:0000313" key="10">
    <source>
        <dbReference type="EMBL" id="RWS09049.1"/>
    </source>
</evidence>
<evidence type="ECO:0000313" key="11">
    <source>
        <dbReference type="Proteomes" id="UP000285301"/>
    </source>
</evidence>
<dbReference type="InterPro" id="IPR000594">
    <property type="entry name" value="ThiF_NAD_FAD-bd"/>
</dbReference>
<evidence type="ECO:0000256" key="6">
    <source>
        <dbReference type="ARBA" id="ARBA00026003"/>
    </source>
</evidence>
<dbReference type="SUPFAM" id="SSF69572">
    <property type="entry name" value="Activating enzymes of the ubiquitin-like proteins"/>
    <property type="match status" value="1"/>
</dbReference>
<dbReference type="Proteomes" id="UP000285301">
    <property type="component" value="Unassembled WGS sequence"/>
</dbReference>
<evidence type="ECO:0000256" key="2">
    <source>
        <dbReference type="ARBA" id="ARBA00004718"/>
    </source>
</evidence>
<protein>
    <recommendedName>
        <fullName evidence="7">SUMO-activating enzyme subunit 1</fullName>
    </recommendedName>
    <alternativeName>
        <fullName evidence="8">Ubiquitin-like 1-activating enzyme E1A</fullName>
    </alternativeName>
</protein>
<comment type="subcellular location">
    <subcellularLocation>
        <location evidence="1">Nucleus</location>
    </subcellularLocation>
</comment>
<dbReference type="GO" id="GO:0005737">
    <property type="term" value="C:cytoplasm"/>
    <property type="evidence" value="ECO:0007669"/>
    <property type="project" value="TreeGrafter"/>
</dbReference>
<dbReference type="PANTHER" id="PTHR10953">
    <property type="entry name" value="UBIQUITIN-ACTIVATING ENZYME E1"/>
    <property type="match status" value="1"/>
</dbReference>
<gene>
    <name evidence="10" type="ORF">B4U79_08547</name>
</gene>
<dbReference type="PANTHER" id="PTHR10953:SF162">
    <property type="entry name" value="SUMO-ACTIVATING ENZYME SUBUNIT 1"/>
    <property type="match status" value="1"/>
</dbReference>
<comment type="similarity">
    <text evidence="3">Belongs to the ubiquitin-activating E1 family.</text>
</comment>
<dbReference type="GO" id="GO:0031510">
    <property type="term" value="C:SUMO activating enzyme complex"/>
    <property type="evidence" value="ECO:0007669"/>
    <property type="project" value="TreeGrafter"/>
</dbReference>
<keyword evidence="11" id="KW-1185">Reference proteome</keyword>
<sequence>MCTKVESQSKRESENEITEDEALLYDRQIRLWGVEAQRKLRNAKVLLIGLSAVGSEITKNLVLCGIDSLTVVDDQTVTIYDSLSHLFTQRALGENRGKASEANIKSLNPRVKVNTEQWNIAQMIDNRDKTLVDILRSVDVVCITNFDSQTILKLNTLYRELNNDNVKFYAVCTWGFFGYSFTDLGKNHKYIVEEVVQAEVEICDEPNMKKIKAEEQNKSFFEKNLSYVPFETFLSIKAGKAGVGITKRTNPGVVLSHILFKFYSKHNRYPSPSNRAQDVEELKSLQNEVVNELGVDEKMMSKLNKEEWWNNVFGEISPVCAIVGGVVGQDIIRAISAQDTPIKNLFLFDGLQCNGHIESLGK</sequence>
<name>A0A3S3S4L9_9ACAR</name>
<reference evidence="10 11" key="1">
    <citation type="journal article" date="2018" name="Gigascience">
        <title>Genomes of trombidid mites reveal novel predicted allergens and laterally-transferred genes associated with secondary metabolism.</title>
        <authorList>
            <person name="Dong X."/>
            <person name="Chaisiri K."/>
            <person name="Xia D."/>
            <person name="Armstrong S.D."/>
            <person name="Fang Y."/>
            <person name="Donnelly M.J."/>
            <person name="Kadowaki T."/>
            <person name="McGarry J.W."/>
            <person name="Darby A.C."/>
            <person name="Makepeace B.L."/>
        </authorList>
    </citation>
    <scope>NUCLEOTIDE SEQUENCE [LARGE SCALE GENOMIC DNA]</scope>
    <source>
        <strain evidence="10">UoL-WK</strain>
    </source>
</reference>
<dbReference type="Pfam" id="PF00899">
    <property type="entry name" value="ThiF"/>
    <property type="match status" value="1"/>
</dbReference>
<dbReference type="STRING" id="1965070.A0A3S3S4L9"/>
<dbReference type="InterPro" id="IPR045886">
    <property type="entry name" value="ThiF/MoeB/HesA"/>
</dbReference>
<evidence type="ECO:0000256" key="1">
    <source>
        <dbReference type="ARBA" id="ARBA00004123"/>
    </source>
</evidence>
<dbReference type="AlphaFoldDB" id="A0A3S3S4L9"/>
<comment type="subunit">
    <text evidence="6">Heterodimer of SAE1 and UBA2/SAE2. The heterodimer corresponds to the two domains that are encoded on a single polypeptide chain in ubiquitin-activating enzyme E1. Interacts with UBE2I.</text>
</comment>
<dbReference type="GO" id="GO:0019948">
    <property type="term" value="F:SUMO activating enzyme activity"/>
    <property type="evidence" value="ECO:0007669"/>
    <property type="project" value="TreeGrafter"/>
</dbReference>
<evidence type="ECO:0000256" key="8">
    <source>
        <dbReference type="ARBA" id="ARBA00044354"/>
    </source>
</evidence>
<dbReference type="PRINTS" id="PR01849">
    <property type="entry name" value="UBIQUITINACT"/>
</dbReference>
<keyword evidence="4" id="KW-0833">Ubl conjugation pathway</keyword>
<dbReference type="InterPro" id="IPR000011">
    <property type="entry name" value="UBQ/SUMO-activ_enz_E1-like"/>
</dbReference>
<evidence type="ECO:0000256" key="7">
    <source>
        <dbReference type="ARBA" id="ARBA00044187"/>
    </source>
</evidence>
<comment type="caution">
    <text evidence="10">The sequence shown here is derived from an EMBL/GenBank/DDBJ whole genome shotgun (WGS) entry which is preliminary data.</text>
</comment>
<accession>A0A3S3S4L9</accession>
<dbReference type="InterPro" id="IPR035985">
    <property type="entry name" value="Ubiquitin-activating_enz"/>
</dbReference>
<evidence type="ECO:0000256" key="5">
    <source>
        <dbReference type="ARBA" id="ARBA00023242"/>
    </source>
</evidence>
<organism evidence="10 11">
    <name type="scientific">Dinothrombium tinctorium</name>
    <dbReference type="NCBI Taxonomy" id="1965070"/>
    <lineage>
        <taxon>Eukaryota</taxon>
        <taxon>Metazoa</taxon>
        <taxon>Ecdysozoa</taxon>
        <taxon>Arthropoda</taxon>
        <taxon>Chelicerata</taxon>
        <taxon>Arachnida</taxon>
        <taxon>Acari</taxon>
        <taxon>Acariformes</taxon>
        <taxon>Trombidiformes</taxon>
        <taxon>Prostigmata</taxon>
        <taxon>Anystina</taxon>
        <taxon>Parasitengona</taxon>
        <taxon>Trombidioidea</taxon>
        <taxon>Trombidiidae</taxon>
        <taxon>Dinothrombium</taxon>
    </lineage>
</organism>
<proteinExistence type="inferred from homology"/>
<evidence type="ECO:0000256" key="3">
    <source>
        <dbReference type="ARBA" id="ARBA00005673"/>
    </source>
</evidence>
<comment type="pathway">
    <text evidence="2">Protein modification; protein sumoylation.</text>
</comment>
<feature type="domain" description="THIF-type NAD/FAD binding fold" evidence="9">
    <location>
        <begin position="25"/>
        <end position="354"/>
    </location>
</feature>
<dbReference type="OrthoDB" id="412647at2759"/>
<keyword evidence="5" id="KW-0539">Nucleus</keyword>